<dbReference type="AlphaFoldDB" id="A0A2S1LYN2"/>
<dbReference type="OrthoDB" id="350352at2"/>
<gene>
    <name evidence="1" type="ORF">CR532_05145</name>
</gene>
<accession>A0A2S1LYN2</accession>
<dbReference type="InterPro" id="IPR003459">
    <property type="entry name" value="Borrelia_plasmid_OrfA"/>
</dbReference>
<sequence length="312" mass="37243">MIEKKISQMPFNKVVDRRLKVFWTIQQLQHNYFKNKKRYSLRNVVMMVNSILEKKGFKKVTKRTIQSDIKNFEQLRLLKIKFKPLGKNNGSFTYYIINKSLEKIASKIISKTYFMKKQKNIDQALSNTTKRNKLKEQNQKFKISPQIFSPLLSRTKSKYYNKNSVSKNFKNGEENLEKSILQKFKGIKKKDLDEMKSIVKTQVSYKNTLWNIKDFMEELKEYEERAAINFFKITLKCKKNKIWFMSKKSIKSDFNTIIGKFKDKNKTKIQKIYQGQRQVQRLKMNYIDNPNEIKKASELISNIMNIKSIISN</sequence>
<organism evidence="1 2">
    <name type="scientific">Candidatus Borreliella tachyglossi</name>
    <dbReference type="NCBI Taxonomy" id="1964448"/>
    <lineage>
        <taxon>Bacteria</taxon>
        <taxon>Pseudomonadati</taxon>
        <taxon>Spirochaetota</taxon>
        <taxon>Spirochaetia</taxon>
        <taxon>Spirochaetales</taxon>
        <taxon>Borreliaceae</taxon>
        <taxon>Borreliella</taxon>
    </lineage>
</organism>
<evidence type="ECO:0000313" key="2">
    <source>
        <dbReference type="Proteomes" id="UP000244655"/>
    </source>
</evidence>
<dbReference type="Proteomes" id="UP000244655">
    <property type="component" value="Plasmid pl25"/>
</dbReference>
<dbReference type="Pfam" id="PF02414">
    <property type="entry name" value="Borrelia_orfA"/>
    <property type="match status" value="1"/>
</dbReference>
<name>A0A2S1LYN2_9SPIR</name>
<dbReference type="EMBL" id="CP025788">
    <property type="protein sequence ID" value="AWG43381.1"/>
    <property type="molecule type" value="Genomic_DNA"/>
</dbReference>
<dbReference type="RefSeq" id="WP_108729777.1">
    <property type="nucleotide sequence ID" value="NZ_CP025788.1"/>
</dbReference>
<proteinExistence type="predicted"/>
<keyword evidence="1" id="KW-0614">Plasmid</keyword>
<reference evidence="1 2" key="1">
    <citation type="submission" date="2018-01" db="EMBL/GenBank/DDBJ databases">
        <title>Genome sequence of Borrelia tachyglossi.</title>
        <authorList>
            <person name="Gofton A.W."/>
        </authorList>
    </citation>
    <scope>NUCLEOTIDE SEQUENCE [LARGE SCALE GENOMIC DNA]</scope>
    <source>
        <strain evidence="1 2">Bc-F10-1268</strain>
        <plasmid evidence="1 2">pl25</plasmid>
    </source>
</reference>
<evidence type="ECO:0000313" key="1">
    <source>
        <dbReference type="EMBL" id="AWG43381.1"/>
    </source>
</evidence>
<keyword evidence="2" id="KW-1185">Reference proteome</keyword>
<geneLocation type="plasmid" evidence="1 2">
    <name>pl25</name>
</geneLocation>
<protein>
    <submittedName>
        <fullName evidence="1">Uncharacterized protein</fullName>
    </submittedName>
</protein>